<dbReference type="PROSITE" id="PS51819">
    <property type="entry name" value="VOC"/>
    <property type="match status" value="2"/>
</dbReference>
<dbReference type="EMBL" id="VBAP01000014">
    <property type="protein sequence ID" value="TMI76688.1"/>
    <property type="molecule type" value="Genomic_DNA"/>
</dbReference>
<dbReference type="GO" id="GO:0051213">
    <property type="term" value="F:dioxygenase activity"/>
    <property type="evidence" value="ECO:0007669"/>
    <property type="project" value="UniProtKB-KW"/>
</dbReference>
<dbReference type="SUPFAM" id="SSF54593">
    <property type="entry name" value="Glyoxalase/Bleomycin resistance protein/Dihydroxybiphenyl dioxygenase"/>
    <property type="match status" value="1"/>
</dbReference>
<dbReference type="InterPro" id="IPR004360">
    <property type="entry name" value="Glyas_Fos-R_dOase_dom"/>
</dbReference>
<dbReference type="PANTHER" id="PTHR36110">
    <property type="entry name" value="RING-CLEAVING DIOXYGENASE MHQE-RELATED"/>
    <property type="match status" value="1"/>
</dbReference>
<protein>
    <submittedName>
        <fullName evidence="2">Ring-cleaving dioxygenase</fullName>
    </submittedName>
</protein>
<keyword evidence="2" id="KW-0223">Dioxygenase</keyword>
<dbReference type="InterPro" id="IPR052537">
    <property type="entry name" value="Extradiol_RC_dioxygenase"/>
</dbReference>
<keyword evidence="2" id="KW-0560">Oxidoreductase</keyword>
<dbReference type="InterPro" id="IPR037523">
    <property type="entry name" value="VOC_core"/>
</dbReference>
<sequence length="329" mass="36337">MSERTLQGIHHVTAIAGDPQENVDFYVGVLGLRLVKRTVNQDDPGTYHLFYADAIGSPGTDLTFFAWPGAQHGREGAGQASAVALAIPTATLGYWTERLADHNIAFEGPRPRFDEEVIAFSDFHEQALELVAAPDGGSRQWRAWADSPVPAEFAIRGIHGVTINEAIEDPTIPFLTRELGFRPAGEMAGRRRFGVGPGGSGAWLDLIITPGAPRGRVAVGTIHHVAWRTPDGEQHRQWWQQIREMGVPISEIIDRFWFRSIYFREPGGVLFEVATDGPGFMVDESAEDLGARLVLPPWLEPHRSEIEGRLPRVELPQFAGRRARVGPTM</sequence>
<feature type="domain" description="VOC" evidence="1">
    <location>
        <begin position="8"/>
        <end position="133"/>
    </location>
</feature>
<dbReference type="PANTHER" id="PTHR36110:SF4">
    <property type="entry name" value="RING-CLEAVING DIOXYGENASE MHQA-RELATED"/>
    <property type="match status" value="1"/>
</dbReference>
<evidence type="ECO:0000313" key="2">
    <source>
        <dbReference type="EMBL" id="TMI76688.1"/>
    </source>
</evidence>
<gene>
    <name evidence="2" type="ORF">E6H05_03040</name>
</gene>
<organism evidence="2 3">
    <name type="scientific">Candidatus Segetimicrobium genomatis</name>
    <dbReference type="NCBI Taxonomy" id="2569760"/>
    <lineage>
        <taxon>Bacteria</taxon>
        <taxon>Bacillati</taxon>
        <taxon>Candidatus Sysuimicrobiota</taxon>
        <taxon>Candidatus Sysuimicrobiia</taxon>
        <taxon>Candidatus Sysuimicrobiales</taxon>
        <taxon>Candidatus Segetimicrobiaceae</taxon>
        <taxon>Candidatus Segetimicrobium</taxon>
    </lineage>
</organism>
<dbReference type="Proteomes" id="UP000318834">
    <property type="component" value="Unassembled WGS sequence"/>
</dbReference>
<evidence type="ECO:0000259" key="1">
    <source>
        <dbReference type="PROSITE" id="PS51819"/>
    </source>
</evidence>
<evidence type="ECO:0000313" key="3">
    <source>
        <dbReference type="Proteomes" id="UP000318834"/>
    </source>
</evidence>
<feature type="domain" description="VOC" evidence="1">
    <location>
        <begin position="157"/>
        <end position="276"/>
    </location>
</feature>
<dbReference type="CDD" id="cd08347">
    <property type="entry name" value="PcpA_C_like"/>
    <property type="match status" value="1"/>
</dbReference>
<dbReference type="AlphaFoldDB" id="A0A537IZG2"/>
<dbReference type="InterPro" id="IPR029068">
    <property type="entry name" value="Glyas_Bleomycin-R_OHBP_Dase"/>
</dbReference>
<dbReference type="Pfam" id="PF00903">
    <property type="entry name" value="Glyoxalase"/>
    <property type="match status" value="2"/>
</dbReference>
<name>A0A537IZG2_9BACT</name>
<dbReference type="Gene3D" id="3.10.180.10">
    <property type="entry name" value="2,3-Dihydroxybiphenyl 1,2-Dioxygenase, domain 1"/>
    <property type="match status" value="2"/>
</dbReference>
<dbReference type="CDD" id="cd08346">
    <property type="entry name" value="PcpA_N_like"/>
    <property type="match status" value="1"/>
</dbReference>
<comment type="caution">
    <text evidence="2">The sequence shown here is derived from an EMBL/GenBank/DDBJ whole genome shotgun (WGS) entry which is preliminary data.</text>
</comment>
<proteinExistence type="predicted"/>
<accession>A0A537IZG2</accession>
<reference evidence="2 3" key="1">
    <citation type="journal article" date="2019" name="Nat. Microbiol.">
        <title>Mediterranean grassland soil C-N compound turnover is dependent on rainfall and depth, and is mediated by genomically divergent microorganisms.</title>
        <authorList>
            <person name="Diamond S."/>
            <person name="Andeer P.F."/>
            <person name="Li Z."/>
            <person name="Crits-Christoph A."/>
            <person name="Burstein D."/>
            <person name="Anantharaman K."/>
            <person name="Lane K.R."/>
            <person name="Thomas B.C."/>
            <person name="Pan C."/>
            <person name="Northen T.R."/>
            <person name="Banfield J.F."/>
        </authorList>
    </citation>
    <scope>NUCLEOTIDE SEQUENCE [LARGE SCALE GENOMIC DNA]</scope>
    <source>
        <strain evidence="2">NP_8</strain>
    </source>
</reference>